<evidence type="ECO:0000313" key="1">
    <source>
        <dbReference type="EMBL" id="VAW46451.1"/>
    </source>
</evidence>
<organism evidence="1">
    <name type="scientific">hydrothermal vent metagenome</name>
    <dbReference type="NCBI Taxonomy" id="652676"/>
    <lineage>
        <taxon>unclassified sequences</taxon>
        <taxon>metagenomes</taxon>
        <taxon>ecological metagenomes</taxon>
    </lineage>
</organism>
<gene>
    <name evidence="1" type="ORF">MNBD_GAMMA04-1055</name>
</gene>
<feature type="non-terminal residue" evidence="1">
    <location>
        <position position="26"/>
    </location>
</feature>
<dbReference type="EMBL" id="UOFB01000141">
    <property type="protein sequence ID" value="VAW46451.1"/>
    <property type="molecule type" value="Genomic_DNA"/>
</dbReference>
<reference evidence="1" key="1">
    <citation type="submission" date="2018-06" db="EMBL/GenBank/DDBJ databases">
        <authorList>
            <person name="Zhirakovskaya E."/>
        </authorList>
    </citation>
    <scope>NUCLEOTIDE SEQUENCE</scope>
</reference>
<accession>A0A3B0VTY7</accession>
<protein>
    <recommendedName>
        <fullName evidence="2">Glycosyltransferase</fullName>
    </recommendedName>
</protein>
<dbReference type="AlphaFoldDB" id="A0A3B0VTY7"/>
<proteinExistence type="predicted"/>
<evidence type="ECO:0008006" key="2">
    <source>
        <dbReference type="Google" id="ProtNLM"/>
    </source>
</evidence>
<name>A0A3B0VTY7_9ZZZZ</name>
<sequence>MKVVHVITGLATGGAERALYNLLQGG</sequence>